<reference evidence="2 3" key="1">
    <citation type="submission" date="2020-05" db="EMBL/GenBank/DDBJ databases">
        <title>Identification and distribution of gene clusters putatively required for synthesis of sphingolipid metabolism inhibitors in phylogenetically diverse species of the filamentous fungus Fusarium.</title>
        <authorList>
            <person name="Kim H.-S."/>
            <person name="Busman M."/>
            <person name="Brown D.W."/>
            <person name="Divon H."/>
            <person name="Uhlig S."/>
            <person name="Proctor R.H."/>
        </authorList>
    </citation>
    <scope>NUCLEOTIDE SEQUENCE [LARGE SCALE GENOMIC DNA]</scope>
    <source>
        <strain evidence="2 3">NRRL 66235</strain>
    </source>
</reference>
<keyword evidence="1" id="KW-0812">Transmembrane</keyword>
<dbReference type="OrthoDB" id="5428890at2759"/>
<dbReference type="AlphaFoldDB" id="A0A8H5Y8H0"/>
<comment type="caution">
    <text evidence="2">The sequence shown here is derived from an EMBL/GenBank/DDBJ whole genome shotgun (WGS) entry which is preliminary data.</text>
</comment>
<proteinExistence type="predicted"/>
<evidence type="ECO:0000313" key="2">
    <source>
        <dbReference type="EMBL" id="KAF5707945.1"/>
    </source>
</evidence>
<sequence>MMQRSRWQSIRFCDSSTSLNENDEAELIERMWYSEKKLIPGDHCGYFEFLQRERKNQQRPVNTNVTFKHIITIRDVVFSNAKANRIDIWKTVREVLPSSIHNDEIEGILILVIRLFLMIRVSFCESRVYVPPNQRPFLRNQSLHNILESFQTGRPLSDFNLTDRYPLWFNAIDLEKKAGLEIGWTDYMTEHLTIQSKKILLFRHIEVLKYLEQSETMTAELLSQNFVAETMCSILLFFPTGSRLEEYNERFLPQGGRERWLNRLINKDSQEVEVTRLFQDYPVWHQRLAYILEISKNPTDWSLKRLWYDDREESLWWAKWALITAAFLAIIFGLIQSITGIIQVTGTG</sequence>
<organism evidence="2 3">
    <name type="scientific">Fusarium mundagurra</name>
    <dbReference type="NCBI Taxonomy" id="1567541"/>
    <lineage>
        <taxon>Eukaryota</taxon>
        <taxon>Fungi</taxon>
        <taxon>Dikarya</taxon>
        <taxon>Ascomycota</taxon>
        <taxon>Pezizomycotina</taxon>
        <taxon>Sordariomycetes</taxon>
        <taxon>Hypocreomycetidae</taxon>
        <taxon>Hypocreales</taxon>
        <taxon>Nectriaceae</taxon>
        <taxon>Fusarium</taxon>
        <taxon>Fusarium fujikuroi species complex</taxon>
    </lineage>
</organism>
<protein>
    <submittedName>
        <fullName evidence="2">Uncharacterized protein</fullName>
    </submittedName>
</protein>
<name>A0A8H5Y8H0_9HYPO</name>
<evidence type="ECO:0000256" key="1">
    <source>
        <dbReference type="SAM" id="Phobius"/>
    </source>
</evidence>
<evidence type="ECO:0000313" key="3">
    <source>
        <dbReference type="Proteomes" id="UP000544331"/>
    </source>
</evidence>
<dbReference type="EMBL" id="JAAOAN010000405">
    <property type="protein sequence ID" value="KAF5707945.1"/>
    <property type="molecule type" value="Genomic_DNA"/>
</dbReference>
<feature type="transmembrane region" description="Helical" evidence="1">
    <location>
        <begin position="320"/>
        <end position="342"/>
    </location>
</feature>
<keyword evidence="3" id="KW-1185">Reference proteome</keyword>
<keyword evidence="1" id="KW-1133">Transmembrane helix</keyword>
<accession>A0A8H5Y8H0</accession>
<dbReference type="Proteomes" id="UP000544331">
    <property type="component" value="Unassembled WGS sequence"/>
</dbReference>
<gene>
    <name evidence="2" type="ORF">FMUND_10810</name>
</gene>
<keyword evidence="1" id="KW-0472">Membrane</keyword>